<keyword evidence="1" id="KW-0812">Transmembrane</keyword>
<comment type="caution">
    <text evidence="2">The sequence shown here is derived from an EMBL/GenBank/DDBJ whole genome shotgun (WGS) entry which is preliminary data.</text>
</comment>
<keyword evidence="3" id="KW-1185">Reference proteome</keyword>
<organism evidence="2 3">
    <name type="scientific">Microbacterium insulae</name>
    <dbReference type="NCBI Taxonomy" id="483014"/>
    <lineage>
        <taxon>Bacteria</taxon>
        <taxon>Bacillati</taxon>
        <taxon>Actinomycetota</taxon>
        <taxon>Actinomycetes</taxon>
        <taxon>Micrococcales</taxon>
        <taxon>Microbacteriaceae</taxon>
        <taxon>Microbacterium</taxon>
    </lineage>
</organism>
<gene>
    <name evidence="2" type="ORF">ACFQ0P_15960</name>
</gene>
<name>A0ABW3AM18_9MICO</name>
<evidence type="ECO:0000313" key="3">
    <source>
        <dbReference type="Proteomes" id="UP001597055"/>
    </source>
</evidence>
<dbReference type="EMBL" id="JBHTII010000002">
    <property type="protein sequence ID" value="MFD0791889.1"/>
    <property type="molecule type" value="Genomic_DNA"/>
</dbReference>
<dbReference type="RefSeq" id="WP_204979613.1">
    <property type="nucleotide sequence ID" value="NZ_JBHTII010000002.1"/>
</dbReference>
<reference evidence="3" key="1">
    <citation type="journal article" date="2019" name="Int. J. Syst. Evol. Microbiol.">
        <title>The Global Catalogue of Microorganisms (GCM) 10K type strain sequencing project: providing services to taxonomists for standard genome sequencing and annotation.</title>
        <authorList>
            <consortium name="The Broad Institute Genomics Platform"/>
            <consortium name="The Broad Institute Genome Sequencing Center for Infectious Disease"/>
            <person name="Wu L."/>
            <person name="Ma J."/>
        </authorList>
    </citation>
    <scope>NUCLEOTIDE SEQUENCE [LARGE SCALE GENOMIC DNA]</scope>
    <source>
        <strain evidence="3">CCUG 54523</strain>
    </source>
</reference>
<evidence type="ECO:0000256" key="1">
    <source>
        <dbReference type="SAM" id="Phobius"/>
    </source>
</evidence>
<protein>
    <submittedName>
        <fullName evidence="2">Uncharacterized protein</fullName>
    </submittedName>
</protein>
<sequence>MIALSRNPRSVTLSERLLITRFITSVGLALLLIFGIAATAHAESDGLAPAALMSGILDPHLDAVTTESAHEAQIGEPGETVLLVGAALCVFGVLCGLTLIVAVVRRWLRRSIPPILSIMPREAPPLLDRATEQWRAGALTLTQLGLSRT</sequence>
<accession>A0ABW3AM18</accession>
<proteinExistence type="predicted"/>
<keyword evidence="1" id="KW-1133">Transmembrane helix</keyword>
<feature type="transmembrane region" description="Helical" evidence="1">
    <location>
        <begin position="81"/>
        <end position="104"/>
    </location>
</feature>
<evidence type="ECO:0000313" key="2">
    <source>
        <dbReference type="EMBL" id="MFD0791889.1"/>
    </source>
</evidence>
<keyword evidence="1" id="KW-0472">Membrane</keyword>
<dbReference type="Proteomes" id="UP001597055">
    <property type="component" value="Unassembled WGS sequence"/>
</dbReference>